<evidence type="ECO:0000313" key="2">
    <source>
        <dbReference type="EMBL" id="ABC02781.1"/>
    </source>
</evidence>
<dbReference type="NCBIfam" id="TIGR03891">
    <property type="entry name" value="thiopep_ocin"/>
    <property type="match status" value="1"/>
</dbReference>
<organism evidence="2">
    <name type="scientific">Actinomadura melliaura</name>
    <dbReference type="NCBI Taxonomy" id="360723"/>
    <lineage>
        <taxon>Bacteria</taxon>
        <taxon>Bacillati</taxon>
        <taxon>Actinomycetota</taxon>
        <taxon>Actinomycetes</taxon>
        <taxon>Streptosporangiales</taxon>
        <taxon>Thermomonosporaceae</taxon>
        <taxon>Actinomadura</taxon>
    </lineage>
</organism>
<dbReference type="Pfam" id="PF14028">
    <property type="entry name" value="Lant_dehydr_C"/>
    <property type="match status" value="1"/>
</dbReference>
<dbReference type="EMBL" id="DQ297453">
    <property type="protein sequence ID" value="ABC02781.1"/>
    <property type="molecule type" value="Genomic_DNA"/>
</dbReference>
<sequence>MSWLSAHLFDPGDLDDLLLKTVRPLITELTADGLCESAFFLRHADGGPHIRMRVLTGDPGAAWERIRARAHTLRTRPVLVPYEPENDKYGTGAALEAAERHFAESSALAGRVLAQRPSPAQRVALTLSCVLLTQLTGESGPRAAAVRLAEGLRWWKPYEPGPVEEPPEQVVRHAELMWRAARGEYEWSPAAPESAWQATIRTLHDTWVALDDAGRFNARRPLWADQAGTGRHPAVRVALDHCAHLFANRLGVPMDTEAALRRIAAAATTRLGRTA</sequence>
<reference evidence="2" key="1">
    <citation type="journal article" date="2006" name="Chem. Biol.">
        <title>Deciphering indolocarbazole and enediyne aminodideoxypentose biosynthesis through comparative genomics: insights from the AT2433 biosynthetic locus.</title>
        <authorList>
            <person name="Gao Q."/>
            <person name="Zhang C."/>
            <person name="Blanchard S."/>
            <person name="Thorson J.S."/>
        </authorList>
    </citation>
    <scope>NUCLEOTIDE SEQUENCE</scope>
    <source>
        <strain evidence="2">SCC 1655</strain>
    </source>
</reference>
<protein>
    <recommendedName>
        <fullName evidence="1">Thiopeptide-type bacteriocin biosynthesis domain-containing protein</fullName>
    </recommendedName>
</protein>
<name>Q0H2Y3_9ACTN</name>
<accession>Q0H2Y3</accession>
<dbReference type="AlphaFoldDB" id="Q0H2Y3"/>
<proteinExistence type="predicted"/>
<dbReference type="InterPro" id="IPR023809">
    <property type="entry name" value="Thiopep_bacteriocin_synth_dom"/>
</dbReference>
<feature type="domain" description="Thiopeptide-type bacteriocin biosynthesis" evidence="1">
    <location>
        <begin position="3"/>
        <end position="266"/>
    </location>
</feature>
<evidence type="ECO:0000259" key="1">
    <source>
        <dbReference type="Pfam" id="PF14028"/>
    </source>
</evidence>